<dbReference type="Gene3D" id="3.30.70.1200">
    <property type="entry name" value="Crispr-associated protein, domain 1"/>
    <property type="match status" value="1"/>
</dbReference>
<dbReference type="SUPFAM" id="SSF117987">
    <property type="entry name" value="CRISPR-associated protein"/>
    <property type="match status" value="1"/>
</dbReference>
<gene>
    <name evidence="1" type="ORF">XBP1_1620017</name>
</gene>
<dbReference type="Proteomes" id="UP000028511">
    <property type="component" value="Unassembled WGS sequence"/>
</dbReference>
<accession>A0A077N9Z9</accession>
<comment type="caution">
    <text evidence="1">The sequence shown here is derived from an EMBL/GenBank/DDBJ whole genome shotgun (WGS) entry which is preliminary data.</text>
</comment>
<evidence type="ECO:0000313" key="2">
    <source>
        <dbReference type="Proteomes" id="UP000028511"/>
    </source>
</evidence>
<sequence>MGLDRLTLGERTISTASGFMAAFPNRPDDARDFLFRVEEWQSDRGVGVLLQSAQEPSSVKVAQVIASKAIAYSLWC</sequence>
<dbReference type="AlphaFoldDB" id="A0A077N9Z9"/>
<dbReference type="EMBL" id="CBSW010000071">
    <property type="protein sequence ID" value="CDG95834.1"/>
    <property type="molecule type" value="Genomic_DNA"/>
</dbReference>
<proteinExistence type="predicted"/>
<protein>
    <submittedName>
        <fullName evidence="1">Uncharacterized protein</fullName>
    </submittedName>
</protein>
<dbReference type="RefSeq" id="WP_230580027.1">
    <property type="nucleotide sequence ID" value="NZ_CAWLWN010000148.1"/>
</dbReference>
<reference evidence="1" key="1">
    <citation type="submission" date="2013-07" db="EMBL/GenBank/DDBJ databases">
        <title>Sub-species coevolution in mutualistic symbiosis.</title>
        <authorList>
            <person name="Murfin K."/>
            <person name="Klassen J."/>
            <person name="Lee M."/>
            <person name="Forst S."/>
            <person name="Stock P."/>
            <person name="Goodrich-Blair H."/>
        </authorList>
    </citation>
    <scope>NUCLEOTIDE SEQUENCE [LARGE SCALE GENOMIC DNA]</scope>
    <source>
        <strain evidence="1">Puntauvense</strain>
    </source>
</reference>
<dbReference type="HOGENOM" id="CLU_2653642_0_0_6"/>
<organism evidence="1 2">
    <name type="scientific">Xenorhabdus bovienii str. puntauvense</name>
    <dbReference type="NCBI Taxonomy" id="1398201"/>
    <lineage>
        <taxon>Bacteria</taxon>
        <taxon>Pseudomonadati</taxon>
        <taxon>Pseudomonadota</taxon>
        <taxon>Gammaproteobacteria</taxon>
        <taxon>Enterobacterales</taxon>
        <taxon>Morganellaceae</taxon>
        <taxon>Xenorhabdus</taxon>
    </lineage>
</organism>
<name>A0A077N9Z9_XENBV</name>
<evidence type="ECO:0000313" key="1">
    <source>
        <dbReference type="EMBL" id="CDG95834.1"/>
    </source>
</evidence>